<sequence>MNHLYKDRRLHALLAANMLSSIGSGITMIAIPWLLVNREGGEQILGYVALGVTLILFIVSPYVGVLVDRMSRKKMMLLSEVLGFTLVSVLSFWGLVSGEFATWNLIALYFSGSLYYTLHYPTKMALNQELFDRSQFKSINSIIEVQGQAASMIAGGIASLLIERIDLFLLLCINISTYIIGFFLILTIPYSTVIEHTKKKVSILSNMIEGFRYFKSKPLLILFFTCSFLPFIAVMVGNYLFPVYIAKTLQANASVMGLSDMIYAIGAVLAGLTIPLIIKKFGNYVTILITMLLFTISLLITAWIPLVPLFLAMKIALGWGNAGTRVARNTIMMEIVPNELIGRVNSFFQAVGMGMRVSLIGFFTQTIVHTGVSISLSILGMILCLAFVGVWYSKKLFTSPAQATEPSVSS</sequence>
<feature type="transmembrane region" description="Helical" evidence="7">
    <location>
        <begin position="139"/>
        <end position="162"/>
    </location>
</feature>
<evidence type="ECO:0000256" key="2">
    <source>
        <dbReference type="ARBA" id="ARBA00022448"/>
    </source>
</evidence>
<dbReference type="RefSeq" id="WP_307396075.1">
    <property type="nucleotide sequence ID" value="NZ_BAAADK010000014.1"/>
</dbReference>
<name>A0ABT9W1Y8_9BACI</name>
<evidence type="ECO:0000259" key="8">
    <source>
        <dbReference type="PROSITE" id="PS50850"/>
    </source>
</evidence>
<dbReference type="PROSITE" id="PS50850">
    <property type="entry name" value="MFS"/>
    <property type="match status" value="1"/>
</dbReference>
<dbReference type="InterPro" id="IPR036259">
    <property type="entry name" value="MFS_trans_sf"/>
</dbReference>
<dbReference type="Pfam" id="PF05977">
    <property type="entry name" value="MFS_3"/>
    <property type="match status" value="1"/>
</dbReference>
<comment type="subcellular location">
    <subcellularLocation>
        <location evidence="1">Cell membrane</location>
        <topology evidence="1">Multi-pass membrane protein</topology>
    </subcellularLocation>
</comment>
<feature type="domain" description="Major facilitator superfamily (MFS) profile" evidence="8">
    <location>
        <begin position="219"/>
        <end position="410"/>
    </location>
</feature>
<proteinExistence type="predicted"/>
<feature type="transmembrane region" description="Helical" evidence="7">
    <location>
        <begin position="12"/>
        <end position="35"/>
    </location>
</feature>
<gene>
    <name evidence="9" type="ORF">J2S11_003187</name>
</gene>
<keyword evidence="2" id="KW-0813">Transport</keyword>
<dbReference type="PANTHER" id="PTHR23513:SF11">
    <property type="entry name" value="STAPHYLOFERRIN A TRANSPORTER"/>
    <property type="match status" value="1"/>
</dbReference>
<comment type="caution">
    <text evidence="9">The sequence shown here is derived from an EMBL/GenBank/DDBJ whole genome shotgun (WGS) entry which is preliminary data.</text>
</comment>
<feature type="transmembrane region" description="Helical" evidence="7">
    <location>
        <begin position="219"/>
        <end position="241"/>
    </location>
</feature>
<keyword evidence="4 7" id="KW-0812">Transmembrane</keyword>
<dbReference type="CDD" id="cd06173">
    <property type="entry name" value="MFS_MefA_like"/>
    <property type="match status" value="1"/>
</dbReference>
<reference evidence="9 10" key="1">
    <citation type="submission" date="2023-07" db="EMBL/GenBank/DDBJ databases">
        <title>Genomic Encyclopedia of Type Strains, Phase IV (KMG-IV): sequencing the most valuable type-strain genomes for metagenomic binning, comparative biology and taxonomic classification.</title>
        <authorList>
            <person name="Goeker M."/>
        </authorList>
    </citation>
    <scope>NUCLEOTIDE SEQUENCE [LARGE SCALE GENOMIC DNA]</scope>
    <source>
        <strain evidence="9 10">DSM 12751</strain>
    </source>
</reference>
<organism evidence="9 10">
    <name type="scientific">Caldalkalibacillus horti</name>
    <dbReference type="NCBI Taxonomy" id="77523"/>
    <lineage>
        <taxon>Bacteria</taxon>
        <taxon>Bacillati</taxon>
        <taxon>Bacillota</taxon>
        <taxon>Bacilli</taxon>
        <taxon>Bacillales</taxon>
        <taxon>Bacillaceae</taxon>
        <taxon>Caldalkalibacillus</taxon>
    </lineage>
</organism>
<feature type="transmembrane region" description="Helical" evidence="7">
    <location>
        <begin position="101"/>
        <end position="118"/>
    </location>
</feature>
<evidence type="ECO:0000256" key="5">
    <source>
        <dbReference type="ARBA" id="ARBA00022989"/>
    </source>
</evidence>
<dbReference type="InterPro" id="IPR020846">
    <property type="entry name" value="MFS_dom"/>
</dbReference>
<feature type="transmembrane region" description="Helical" evidence="7">
    <location>
        <begin position="374"/>
        <end position="392"/>
    </location>
</feature>
<keyword evidence="5 7" id="KW-1133">Transmembrane helix</keyword>
<keyword evidence="6 7" id="KW-0472">Membrane</keyword>
<protein>
    <submittedName>
        <fullName evidence="9">MFS family permease</fullName>
    </submittedName>
</protein>
<keyword evidence="10" id="KW-1185">Reference proteome</keyword>
<evidence type="ECO:0000313" key="9">
    <source>
        <dbReference type="EMBL" id="MDQ0167262.1"/>
    </source>
</evidence>
<dbReference type="InterPro" id="IPR010290">
    <property type="entry name" value="TM_effector"/>
</dbReference>
<evidence type="ECO:0000256" key="1">
    <source>
        <dbReference type="ARBA" id="ARBA00004651"/>
    </source>
</evidence>
<accession>A0ABT9W1Y8</accession>
<feature type="transmembrane region" description="Helical" evidence="7">
    <location>
        <begin position="77"/>
        <end position="95"/>
    </location>
</feature>
<keyword evidence="3" id="KW-1003">Cell membrane</keyword>
<evidence type="ECO:0000256" key="7">
    <source>
        <dbReference type="SAM" id="Phobius"/>
    </source>
</evidence>
<dbReference type="EMBL" id="JAUSTY010000014">
    <property type="protein sequence ID" value="MDQ0167262.1"/>
    <property type="molecule type" value="Genomic_DNA"/>
</dbReference>
<evidence type="ECO:0000256" key="4">
    <source>
        <dbReference type="ARBA" id="ARBA00022692"/>
    </source>
</evidence>
<feature type="transmembrane region" description="Helical" evidence="7">
    <location>
        <begin position="261"/>
        <end position="278"/>
    </location>
</feature>
<evidence type="ECO:0000256" key="3">
    <source>
        <dbReference type="ARBA" id="ARBA00022475"/>
    </source>
</evidence>
<dbReference type="SUPFAM" id="SSF103473">
    <property type="entry name" value="MFS general substrate transporter"/>
    <property type="match status" value="1"/>
</dbReference>
<evidence type="ECO:0000256" key="6">
    <source>
        <dbReference type="ARBA" id="ARBA00023136"/>
    </source>
</evidence>
<feature type="transmembrane region" description="Helical" evidence="7">
    <location>
        <begin position="168"/>
        <end position="190"/>
    </location>
</feature>
<feature type="transmembrane region" description="Helical" evidence="7">
    <location>
        <begin position="285"/>
        <end position="304"/>
    </location>
</feature>
<dbReference type="Gene3D" id="1.20.1250.20">
    <property type="entry name" value="MFS general substrate transporter like domains"/>
    <property type="match status" value="2"/>
</dbReference>
<evidence type="ECO:0000313" key="10">
    <source>
        <dbReference type="Proteomes" id="UP001235840"/>
    </source>
</evidence>
<dbReference type="Proteomes" id="UP001235840">
    <property type="component" value="Unassembled WGS sequence"/>
</dbReference>
<dbReference type="PANTHER" id="PTHR23513">
    <property type="entry name" value="INTEGRAL MEMBRANE EFFLUX PROTEIN-RELATED"/>
    <property type="match status" value="1"/>
</dbReference>
<feature type="transmembrane region" description="Helical" evidence="7">
    <location>
        <begin position="47"/>
        <end position="65"/>
    </location>
</feature>